<evidence type="ECO:0000313" key="3">
    <source>
        <dbReference type="Proteomes" id="UP000006671"/>
    </source>
</evidence>
<dbReference type="GeneID" id="8854142"/>
<dbReference type="SUPFAM" id="SSF50249">
    <property type="entry name" value="Nucleic acid-binding proteins"/>
    <property type="match status" value="1"/>
</dbReference>
<dbReference type="KEGG" id="ngr:NAEGRDRAFT_81289"/>
<protein>
    <submittedName>
        <fullName evidence="2">Uncharacterized protein</fullName>
    </submittedName>
</protein>
<reference evidence="2 3" key="1">
    <citation type="journal article" date="2010" name="Cell">
        <title>The genome of Naegleria gruberi illuminates early eukaryotic versatility.</title>
        <authorList>
            <person name="Fritz-Laylin L.K."/>
            <person name="Prochnik S.E."/>
            <person name="Ginger M.L."/>
            <person name="Dacks J.B."/>
            <person name="Carpenter M.L."/>
            <person name="Field M.C."/>
            <person name="Kuo A."/>
            <person name="Paredez A."/>
            <person name="Chapman J."/>
            <person name="Pham J."/>
            <person name="Shu S."/>
            <person name="Neupane R."/>
            <person name="Cipriano M."/>
            <person name="Mancuso J."/>
            <person name="Tu H."/>
            <person name="Salamov A."/>
            <person name="Lindquist E."/>
            <person name="Shapiro H."/>
            <person name="Lucas S."/>
            <person name="Grigoriev I.V."/>
            <person name="Cande W.Z."/>
            <person name="Fulton C."/>
            <person name="Rokhsar D.S."/>
            <person name="Dawson S.C."/>
        </authorList>
    </citation>
    <scope>NUCLEOTIDE SEQUENCE [LARGE SCALE GENOMIC DNA]</scope>
    <source>
        <strain evidence="2 3">NEG-M</strain>
    </source>
</reference>
<name>D2VUQ1_NAEGR</name>
<dbReference type="RefSeq" id="XP_002672290.1">
    <property type="nucleotide sequence ID" value="XM_002672244.1"/>
</dbReference>
<organism evidence="3">
    <name type="scientific">Naegleria gruberi</name>
    <name type="common">Amoeba</name>
    <dbReference type="NCBI Taxonomy" id="5762"/>
    <lineage>
        <taxon>Eukaryota</taxon>
        <taxon>Discoba</taxon>
        <taxon>Heterolobosea</taxon>
        <taxon>Tetramitia</taxon>
        <taxon>Eutetramitia</taxon>
        <taxon>Vahlkampfiidae</taxon>
        <taxon>Naegleria</taxon>
    </lineage>
</organism>
<sequence>MDDHDFRGSDVHGGEDVDQSMVHNTSHVNSSESASEKGGITPVNIRQLIHAEMPETNHFVIDCKTKKKRIEQVTLVAQIVKFTNEPEKRKLNLFLDDGTGRMSVILYAIDTEKKFEACGGVIENGLFLRIYGILNIDNRTGTRYIVGTGLSLIMDINEFTTHLLDVIVASLHSQYGSLVGKKVPKVQQQKTLEVSIYELVAKKPGISFHEVVSELNSDFDATIAAFQILFEGGNLGYAPNSTEQYVVANKLFY</sequence>
<dbReference type="EMBL" id="GG738899">
    <property type="protein sequence ID" value="EFC39546.1"/>
    <property type="molecule type" value="Genomic_DNA"/>
</dbReference>
<dbReference type="OMA" id="INEFTTH"/>
<dbReference type="VEuPathDB" id="AmoebaDB:NAEGRDRAFT_81289"/>
<feature type="region of interest" description="Disordered" evidence="1">
    <location>
        <begin position="1"/>
        <end position="38"/>
    </location>
</feature>
<feature type="compositionally biased region" description="Polar residues" evidence="1">
    <location>
        <begin position="21"/>
        <end position="33"/>
    </location>
</feature>
<keyword evidence="3" id="KW-1185">Reference proteome</keyword>
<feature type="compositionally biased region" description="Basic and acidic residues" evidence="1">
    <location>
        <begin position="1"/>
        <end position="15"/>
    </location>
</feature>
<dbReference type="OrthoDB" id="25571at2759"/>
<dbReference type="Gene3D" id="2.40.50.140">
    <property type="entry name" value="Nucleic acid-binding proteins"/>
    <property type="match status" value="1"/>
</dbReference>
<dbReference type="InParanoid" id="D2VUQ1"/>
<accession>D2VUQ1</accession>
<dbReference type="InterPro" id="IPR012340">
    <property type="entry name" value="NA-bd_OB-fold"/>
</dbReference>
<proteinExistence type="predicted"/>
<dbReference type="STRING" id="5762.D2VUQ1"/>
<evidence type="ECO:0000256" key="1">
    <source>
        <dbReference type="SAM" id="MobiDB-lite"/>
    </source>
</evidence>
<evidence type="ECO:0000313" key="2">
    <source>
        <dbReference type="EMBL" id="EFC39546.1"/>
    </source>
</evidence>
<dbReference type="Proteomes" id="UP000006671">
    <property type="component" value="Unassembled WGS sequence"/>
</dbReference>
<gene>
    <name evidence="2" type="ORF">NAEGRDRAFT_81289</name>
</gene>
<dbReference type="AlphaFoldDB" id="D2VUQ1"/>